<evidence type="ECO:0000313" key="6">
    <source>
        <dbReference type="Ensembl" id="ENSSFOP00015051648.1"/>
    </source>
</evidence>
<dbReference type="OrthoDB" id="8947436at2759"/>
<evidence type="ECO:0000259" key="5">
    <source>
        <dbReference type="PROSITE" id="PS50878"/>
    </source>
</evidence>
<dbReference type="GO" id="GO:0004190">
    <property type="term" value="F:aspartic-type endopeptidase activity"/>
    <property type="evidence" value="ECO:0007669"/>
    <property type="project" value="InterPro"/>
</dbReference>
<evidence type="ECO:0000256" key="1">
    <source>
        <dbReference type="ARBA" id="ARBA00010879"/>
    </source>
</evidence>
<dbReference type="PANTHER" id="PTHR33064">
    <property type="entry name" value="POL PROTEIN"/>
    <property type="match status" value="1"/>
</dbReference>
<dbReference type="Pfam" id="PF00077">
    <property type="entry name" value="RVP"/>
    <property type="match status" value="1"/>
</dbReference>
<protein>
    <recommendedName>
        <fullName evidence="2">ribonuclease H</fullName>
        <ecNumber evidence="2">3.1.26.4</ecNumber>
    </recommendedName>
</protein>
<dbReference type="InterPro" id="IPR000477">
    <property type="entry name" value="RT_dom"/>
</dbReference>
<reference evidence="6" key="2">
    <citation type="submission" date="2025-08" db="UniProtKB">
        <authorList>
            <consortium name="Ensembl"/>
        </authorList>
    </citation>
    <scope>IDENTIFICATION</scope>
</reference>
<dbReference type="InterPro" id="IPR018061">
    <property type="entry name" value="Retropepsins"/>
</dbReference>
<feature type="domain" description="Reverse transcriptase" evidence="5">
    <location>
        <begin position="187"/>
        <end position="375"/>
    </location>
</feature>
<reference evidence="6" key="3">
    <citation type="submission" date="2025-09" db="UniProtKB">
        <authorList>
            <consortium name="Ensembl"/>
        </authorList>
    </citation>
    <scope>IDENTIFICATION</scope>
</reference>
<comment type="similarity">
    <text evidence="1">Belongs to the beta type-B retroviral polymerase family. HERV class-II K(HML-2) pol subfamily.</text>
</comment>
<evidence type="ECO:0000313" key="7">
    <source>
        <dbReference type="Proteomes" id="UP000694397"/>
    </source>
</evidence>
<proteinExistence type="inferred from homology"/>
<dbReference type="Ensembl" id="ENSSFOT00015071070.1">
    <property type="protein sequence ID" value="ENSSFOP00015051648.1"/>
    <property type="gene ID" value="ENSSFOG00015024927.1"/>
</dbReference>
<dbReference type="EC" id="3.1.26.4" evidence="2"/>
<sequence>LEVDGRKIKFLVDTGATRSTLRSKEAQGAPTSGQFANVVGAAGLTHFLAETLPLPVSSPKTSHVVHHAFLLSDFCPVNLLGRDLLAKLDVRIQVIKDSTHLSSPSLGLLLGDCVAREASQFTKYFPEWLSQIDPRLWASGKNDFGRMVTAKPLVVVPKSDYHPHRHQYPLSPEAEEDISKVHAELVQQGTVKEIAYSPINSPILPVRKANGSWHFVQDLRWVNSAVQTWSNPLRHRAPTVRNPFTIISLIPAEAEWFSVIDLANAFFSIPVHPDSQYWFAFTFKGKQWTIMPQGYTESSSVYAQEVGRNLEQFDPKGGSVLIQYVDDLLLCSKTREACETDTRALLSFLAENGHKASKAKLQLVKQKMHYLGHDLSKEAGASQPELQVTMGHTL</sequence>
<dbReference type="SUPFAM" id="SSF50630">
    <property type="entry name" value="Acid proteases"/>
    <property type="match status" value="1"/>
</dbReference>
<keyword evidence="3" id="KW-0378">Hydrolase</keyword>
<dbReference type="InterPro" id="IPR021109">
    <property type="entry name" value="Peptidase_aspartic_dom_sf"/>
</dbReference>
<dbReference type="PANTHER" id="PTHR33064:SF37">
    <property type="entry name" value="RIBONUCLEASE H"/>
    <property type="match status" value="1"/>
</dbReference>
<dbReference type="GO" id="GO:0004523">
    <property type="term" value="F:RNA-DNA hybrid ribonuclease activity"/>
    <property type="evidence" value="ECO:0007669"/>
    <property type="project" value="UniProtKB-EC"/>
</dbReference>
<evidence type="ECO:0000259" key="4">
    <source>
        <dbReference type="PROSITE" id="PS50175"/>
    </source>
</evidence>
<keyword evidence="7" id="KW-1185">Reference proteome</keyword>
<dbReference type="GeneTree" id="ENSGT00940000163417"/>
<feature type="domain" description="Peptidase A2" evidence="4">
    <location>
        <begin position="8"/>
        <end position="84"/>
    </location>
</feature>
<name>A0A8C9TLE4_SCLFO</name>
<dbReference type="PROSITE" id="PS00141">
    <property type="entry name" value="ASP_PROTEASE"/>
    <property type="match status" value="1"/>
</dbReference>
<evidence type="ECO:0000256" key="3">
    <source>
        <dbReference type="ARBA" id="ARBA00022801"/>
    </source>
</evidence>
<dbReference type="Gene3D" id="3.10.10.10">
    <property type="entry name" value="HIV Type 1 Reverse Transcriptase, subunit A, domain 1"/>
    <property type="match status" value="1"/>
</dbReference>
<dbReference type="SUPFAM" id="SSF56672">
    <property type="entry name" value="DNA/RNA polymerases"/>
    <property type="match status" value="1"/>
</dbReference>
<dbReference type="GO" id="GO:0006508">
    <property type="term" value="P:proteolysis"/>
    <property type="evidence" value="ECO:0007669"/>
    <property type="project" value="InterPro"/>
</dbReference>
<dbReference type="PROSITE" id="PS50175">
    <property type="entry name" value="ASP_PROT_RETROV"/>
    <property type="match status" value="1"/>
</dbReference>
<reference evidence="6 7" key="1">
    <citation type="submission" date="2019-04" db="EMBL/GenBank/DDBJ databases">
        <authorList>
            <consortium name="Wellcome Sanger Institute Data Sharing"/>
        </authorList>
    </citation>
    <scope>NUCLEOTIDE SEQUENCE [LARGE SCALE GENOMIC DNA]</scope>
</reference>
<dbReference type="InterPro" id="IPR043502">
    <property type="entry name" value="DNA/RNA_pol_sf"/>
</dbReference>
<dbReference type="InterPro" id="IPR001969">
    <property type="entry name" value="Aspartic_peptidase_AS"/>
</dbReference>
<dbReference type="PROSITE" id="PS50878">
    <property type="entry name" value="RT_POL"/>
    <property type="match status" value="1"/>
</dbReference>
<dbReference type="Gene3D" id="2.40.70.10">
    <property type="entry name" value="Acid Proteases"/>
    <property type="match status" value="1"/>
</dbReference>
<accession>A0A8C9TLE4</accession>
<dbReference type="Proteomes" id="UP000694397">
    <property type="component" value="Chromosome 15"/>
</dbReference>
<dbReference type="InterPro" id="IPR043128">
    <property type="entry name" value="Rev_trsase/Diguanyl_cyclase"/>
</dbReference>
<dbReference type="Gene3D" id="3.30.70.270">
    <property type="match status" value="1"/>
</dbReference>
<dbReference type="AlphaFoldDB" id="A0A8C9TLE4"/>
<evidence type="ECO:0000256" key="2">
    <source>
        <dbReference type="ARBA" id="ARBA00012180"/>
    </source>
</evidence>
<dbReference type="InterPro" id="IPR001995">
    <property type="entry name" value="Peptidase_A2_cat"/>
</dbReference>
<dbReference type="InterPro" id="IPR051320">
    <property type="entry name" value="Viral_Replic_Matur_Polypro"/>
</dbReference>
<dbReference type="Pfam" id="PF00078">
    <property type="entry name" value="RVT_1"/>
    <property type="match status" value="1"/>
</dbReference>
<organism evidence="6 7">
    <name type="scientific">Scleropages formosus</name>
    <name type="common">Asian bonytongue</name>
    <name type="synonym">Osteoglossum formosum</name>
    <dbReference type="NCBI Taxonomy" id="113540"/>
    <lineage>
        <taxon>Eukaryota</taxon>
        <taxon>Metazoa</taxon>
        <taxon>Chordata</taxon>
        <taxon>Craniata</taxon>
        <taxon>Vertebrata</taxon>
        <taxon>Euteleostomi</taxon>
        <taxon>Actinopterygii</taxon>
        <taxon>Neopterygii</taxon>
        <taxon>Teleostei</taxon>
        <taxon>Osteoglossocephala</taxon>
        <taxon>Osteoglossomorpha</taxon>
        <taxon>Osteoglossiformes</taxon>
        <taxon>Osteoglossidae</taxon>
        <taxon>Scleropages</taxon>
    </lineage>
</organism>